<name>A0A834W7V0_9FABA</name>
<dbReference type="Pfam" id="PF25597">
    <property type="entry name" value="SH3_retrovirus"/>
    <property type="match status" value="1"/>
</dbReference>
<evidence type="ECO:0000313" key="3">
    <source>
        <dbReference type="Proteomes" id="UP000634136"/>
    </source>
</evidence>
<sequence>MVGYAPNCKGYKLFDIENEEIFVSRDVHFYENVFPLKGSASSSNVTVPISPMYIDEDDDEVSKALIDVLPNDGVPVVSDSTEVPTVSDDVVPSVEIPVVSNTATPSPAQPEVALQRTLSIGNSTAKKRKRDAFEGSGGSWAIIAKSPSCWATTTMAKPTSTI</sequence>
<feature type="domain" description="Retroviral polymerase SH3-like" evidence="1">
    <location>
        <begin position="1"/>
        <end position="39"/>
    </location>
</feature>
<dbReference type="Proteomes" id="UP000634136">
    <property type="component" value="Unassembled WGS sequence"/>
</dbReference>
<dbReference type="OrthoDB" id="1274804at2759"/>
<proteinExistence type="predicted"/>
<keyword evidence="3" id="KW-1185">Reference proteome</keyword>
<gene>
    <name evidence="2" type="ORF">G2W53_032659</name>
</gene>
<protein>
    <submittedName>
        <fullName evidence="2">Retrovirus-related Pol polyprotein from transposon RE1</fullName>
    </submittedName>
</protein>
<evidence type="ECO:0000259" key="1">
    <source>
        <dbReference type="Pfam" id="PF25597"/>
    </source>
</evidence>
<evidence type="ECO:0000313" key="2">
    <source>
        <dbReference type="EMBL" id="KAF7811683.1"/>
    </source>
</evidence>
<dbReference type="AlphaFoldDB" id="A0A834W7V0"/>
<dbReference type="EMBL" id="JAAIUW010000010">
    <property type="protein sequence ID" value="KAF7811683.1"/>
    <property type="molecule type" value="Genomic_DNA"/>
</dbReference>
<comment type="caution">
    <text evidence="2">The sequence shown here is derived from an EMBL/GenBank/DDBJ whole genome shotgun (WGS) entry which is preliminary data.</text>
</comment>
<accession>A0A834W7V0</accession>
<organism evidence="2 3">
    <name type="scientific">Senna tora</name>
    <dbReference type="NCBI Taxonomy" id="362788"/>
    <lineage>
        <taxon>Eukaryota</taxon>
        <taxon>Viridiplantae</taxon>
        <taxon>Streptophyta</taxon>
        <taxon>Embryophyta</taxon>
        <taxon>Tracheophyta</taxon>
        <taxon>Spermatophyta</taxon>
        <taxon>Magnoliopsida</taxon>
        <taxon>eudicotyledons</taxon>
        <taxon>Gunneridae</taxon>
        <taxon>Pentapetalae</taxon>
        <taxon>rosids</taxon>
        <taxon>fabids</taxon>
        <taxon>Fabales</taxon>
        <taxon>Fabaceae</taxon>
        <taxon>Caesalpinioideae</taxon>
        <taxon>Cassia clade</taxon>
        <taxon>Senna</taxon>
    </lineage>
</organism>
<dbReference type="InterPro" id="IPR057670">
    <property type="entry name" value="SH3_retrovirus"/>
</dbReference>
<reference evidence="2" key="1">
    <citation type="submission" date="2020-09" db="EMBL/GenBank/DDBJ databases">
        <title>Genome-Enabled Discovery of Anthraquinone Biosynthesis in Senna tora.</title>
        <authorList>
            <person name="Kang S.-H."/>
            <person name="Pandey R.P."/>
            <person name="Lee C.-M."/>
            <person name="Sim J.-S."/>
            <person name="Jeong J.-T."/>
            <person name="Choi B.-S."/>
            <person name="Jung M."/>
            <person name="Ginzburg D."/>
            <person name="Zhao K."/>
            <person name="Won S.Y."/>
            <person name="Oh T.-J."/>
            <person name="Yu Y."/>
            <person name="Kim N.-H."/>
            <person name="Lee O.R."/>
            <person name="Lee T.-H."/>
            <person name="Bashyal P."/>
            <person name="Kim T.-S."/>
            <person name="Lee W.-H."/>
            <person name="Kawkins C."/>
            <person name="Kim C.-K."/>
            <person name="Kim J.S."/>
            <person name="Ahn B.O."/>
            <person name="Rhee S.Y."/>
            <person name="Sohng J.K."/>
        </authorList>
    </citation>
    <scope>NUCLEOTIDE SEQUENCE</scope>
    <source>
        <tissue evidence="2">Leaf</tissue>
    </source>
</reference>